<proteinExistence type="predicted"/>
<dbReference type="PROSITE" id="PS50987">
    <property type="entry name" value="HTH_ARSR_2"/>
    <property type="match status" value="1"/>
</dbReference>
<dbReference type="PANTHER" id="PTHR43132">
    <property type="entry name" value="ARSENICAL RESISTANCE OPERON REPRESSOR ARSR-RELATED"/>
    <property type="match status" value="1"/>
</dbReference>
<dbReference type="CDD" id="cd00090">
    <property type="entry name" value="HTH_ARSR"/>
    <property type="match status" value="1"/>
</dbReference>
<gene>
    <name evidence="6" type="ORF">K3718_02340</name>
    <name evidence="5" type="ORF">PHA8399_00870</name>
</gene>
<dbReference type="Proteomes" id="UP000051326">
    <property type="component" value="Unassembled WGS sequence"/>
</dbReference>
<evidence type="ECO:0000256" key="1">
    <source>
        <dbReference type="ARBA" id="ARBA00023015"/>
    </source>
</evidence>
<dbReference type="AlphaFoldDB" id="A0A0P1H714"/>
<name>A0A0P1H714_9RHOB</name>
<dbReference type="InterPro" id="IPR011991">
    <property type="entry name" value="ArsR-like_HTH"/>
</dbReference>
<dbReference type="GO" id="GO:0003700">
    <property type="term" value="F:DNA-binding transcription factor activity"/>
    <property type="evidence" value="ECO:0007669"/>
    <property type="project" value="InterPro"/>
</dbReference>
<keyword evidence="3" id="KW-0804">Transcription</keyword>
<dbReference type="EMBL" id="CYSR01000010">
    <property type="protein sequence ID" value="CUH98755.1"/>
    <property type="molecule type" value="Genomic_DNA"/>
</dbReference>
<dbReference type="EMBL" id="CP081051">
    <property type="protein sequence ID" value="UWQ41952.1"/>
    <property type="molecule type" value="Genomic_DNA"/>
</dbReference>
<accession>A0A0P1H714</accession>
<dbReference type="Gene3D" id="1.10.10.10">
    <property type="entry name" value="Winged helix-like DNA-binding domain superfamily/Winged helix DNA-binding domain"/>
    <property type="match status" value="1"/>
</dbReference>
<protein>
    <submittedName>
        <fullName evidence="5">Helix-turn-helix domain protein</fullName>
    </submittedName>
    <submittedName>
        <fullName evidence="6">Metalloregulator ArsR/SmtB family transcription factor</fullName>
    </submittedName>
</protein>
<keyword evidence="8" id="KW-1185">Reference proteome</keyword>
<feature type="domain" description="HTH arsR-type" evidence="4">
    <location>
        <begin position="1"/>
        <end position="95"/>
    </location>
</feature>
<dbReference type="GO" id="GO:0003677">
    <property type="term" value="F:DNA binding"/>
    <property type="evidence" value="ECO:0007669"/>
    <property type="project" value="UniProtKB-KW"/>
</dbReference>
<sequence>MQWEEAAQGFAAMGSEARLQVLRCLIRAGGAGLTVGDIQERTGIAPSTLAHHLKFLTGAGVVAQERVGRSTISRAEFTRLEALAGFILSECCADAGKGAANDG</sequence>
<dbReference type="SMART" id="SM00418">
    <property type="entry name" value="HTH_ARSR"/>
    <property type="match status" value="1"/>
</dbReference>
<dbReference type="RefSeq" id="WP_058284956.1">
    <property type="nucleotide sequence ID" value="NZ_CP041159.1"/>
</dbReference>
<evidence type="ECO:0000313" key="8">
    <source>
        <dbReference type="Proteomes" id="UP001058514"/>
    </source>
</evidence>
<dbReference type="SUPFAM" id="SSF46785">
    <property type="entry name" value="Winged helix' DNA-binding domain"/>
    <property type="match status" value="1"/>
</dbReference>
<reference evidence="6" key="2">
    <citation type="submission" date="2021-08" db="EMBL/GenBank/DDBJ databases">
        <authorList>
            <person name="Nwanade C."/>
            <person name="Wang M."/>
            <person name="Masoudi A."/>
            <person name="Yu Z."/>
            <person name="Liu J."/>
        </authorList>
    </citation>
    <scope>NUCLEOTIDE SEQUENCE</scope>
    <source>
        <strain evidence="6">S166</strain>
    </source>
</reference>
<evidence type="ECO:0000259" key="4">
    <source>
        <dbReference type="PROSITE" id="PS50987"/>
    </source>
</evidence>
<dbReference type="Proteomes" id="UP001058514">
    <property type="component" value="Chromosome"/>
</dbReference>
<keyword evidence="1" id="KW-0805">Transcription regulation</keyword>
<evidence type="ECO:0000313" key="6">
    <source>
        <dbReference type="EMBL" id="UWQ41952.1"/>
    </source>
</evidence>
<dbReference type="STRING" id="1396826.PHA8399_00870"/>
<keyword evidence="2" id="KW-0238">DNA-binding</keyword>
<organism evidence="5 7">
    <name type="scientific">Leisingera aquaemixtae</name>
    <dbReference type="NCBI Taxonomy" id="1396826"/>
    <lineage>
        <taxon>Bacteria</taxon>
        <taxon>Pseudomonadati</taxon>
        <taxon>Pseudomonadota</taxon>
        <taxon>Alphaproteobacteria</taxon>
        <taxon>Rhodobacterales</taxon>
        <taxon>Roseobacteraceae</taxon>
        <taxon>Leisingera</taxon>
    </lineage>
</organism>
<dbReference type="InterPro" id="IPR036390">
    <property type="entry name" value="WH_DNA-bd_sf"/>
</dbReference>
<evidence type="ECO:0000313" key="7">
    <source>
        <dbReference type="Proteomes" id="UP000051326"/>
    </source>
</evidence>
<evidence type="ECO:0000256" key="2">
    <source>
        <dbReference type="ARBA" id="ARBA00023125"/>
    </source>
</evidence>
<dbReference type="Pfam" id="PF12840">
    <property type="entry name" value="HTH_20"/>
    <property type="match status" value="1"/>
</dbReference>
<reference evidence="5 7" key="1">
    <citation type="submission" date="2015-09" db="EMBL/GenBank/DDBJ databases">
        <authorList>
            <consortium name="Swine Surveillance"/>
        </authorList>
    </citation>
    <scope>NUCLEOTIDE SEQUENCE [LARGE SCALE GENOMIC DNA]</scope>
    <source>
        <strain evidence="5 7">CECT 8399</strain>
    </source>
</reference>
<evidence type="ECO:0000256" key="3">
    <source>
        <dbReference type="ARBA" id="ARBA00023163"/>
    </source>
</evidence>
<dbReference type="PRINTS" id="PR00778">
    <property type="entry name" value="HTHARSR"/>
</dbReference>
<dbReference type="NCBIfam" id="NF033788">
    <property type="entry name" value="HTH_metalloreg"/>
    <property type="match status" value="1"/>
</dbReference>
<evidence type="ECO:0000313" key="5">
    <source>
        <dbReference type="EMBL" id="CUH98755.1"/>
    </source>
</evidence>
<dbReference type="PANTHER" id="PTHR43132:SF2">
    <property type="entry name" value="ARSENICAL RESISTANCE OPERON REPRESSOR ARSR-RELATED"/>
    <property type="match status" value="1"/>
</dbReference>
<dbReference type="InterPro" id="IPR051011">
    <property type="entry name" value="Metal_resp_trans_reg"/>
</dbReference>
<dbReference type="InterPro" id="IPR001845">
    <property type="entry name" value="HTH_ArsR_DNA-bd_dom"/>
</dbReference>
<dbReference type="InterPro" id="IPR036388">
    <property type="entry name" value="WH-like_DNA-bd_sf"/>
</dbReference>